<keyword evidence="3" id="KW-0645">Protease</keyword>
<organism evidence="3 4">
    <name type="scientific">Spirosoma linguale (strain ATCC 33905 / DSM 74 / LMG 10896 / Claus 1)</name>
    <dbReference type="NCBI Taxonomy" id="504472"/>
    <lineage>
        <taxon>Bacteria</taxon>
        <taxon>Pseudomonadati</taxon>
        <taxon>Bacteroidota</taxon>
        <taxon>Cytophagia</taxon>
        <taxon>Cytophagales</taxon>
        <taxon>Cytophagaceae</taxon>
        <taxon>Spirosoma</taxon>
    </lineage>
</organism>
<dbReference type="CDD" id="cd09604">
    <property type="entry name" value="M1_APN_like"/>
    <property type="match status" value="1"/>
</dbReference>
<proteinExistence type="predicted"/>
<dbReference type="Pfam" id="PF01433">
    <property type="entry name" value="Peptidase_M1"/>
    <property type="match status" value="1"/>
</dbReference>
<dbReference type="eggNOG" id="COG0308">
    <property type="taxonomic scope" value="Bacteria"/>
</dbReference>
<gene>
    <name evidence="3" type="ordered locus">Slin_4942</name>
</gene>
<dbReference type="EMBL" id="CP001769">
    <property type="protein sequence ID" value="ADB40920.1"/>
    <property type="molecule type" value="Genomic_DNA"/>
</dbReference>
<reference evidence="3 4" key="1">
    <citation type="journal article" date="2010" name="Stand. Genomic Sci.">
        <title>Complete genome sequence of Spirosoma linguale type strain (1).</title>
        <authorList>
            <person name="Lail K."/>
            <person name="Sikorski J."/>
            <person name="Saunders E."/>
            <person name="Lapidus A."/>
            <person name="Glavina Del Rio T."/>
            <person name="Copeland A."/>
            <person name="Tice H."/>
            <person name="Cheng J.-F."/>
            <person name="Lucas S."/>
            <person name="Nolan M."/>
            <person name="Bruce D."/>
            <person name="Goodwin L."/>
            <person name="Pitluck S."/>
            <person name="Ivanova N."/>
            <person name="Mavromatis K."/>
            <person name="Ovchinnikova G."/>
            <person name="Pati A."/>
            <person name="Chen A."/>
            <person name="Palaniappan K."/>
            <person name="Land M."/>
            <person name="Hauser L."/>
            <person name="Chang Y.-J."/>
            <person name="Jeffries C.D."/>
            <person name="Chain P."/>
            <person name="Brettin T."/>
            <person name="Detter J.C."/>
            <person name="Schuetze A."/>
            <person name="Rohde M."/>
            <person name="Tindall B.J."/>
            <person name="Goeker M."/>
            <person name="Bristow J."/>
            <person name="Eisen J.A."/>
            <person name="Markowitz V."/>
            <person name="Hugenholtz P."/>
            <person name="Kyrpides N.C."/>
            <person name="Klenk H.-P."/>
            <person name="Chen F."/>
        </authorList>
    </citation>
    <scope>NUCLEOTIDE SEQUENCE [LARGE SCALE GENOMIC DNA]</scope>
    <source>
        <strain evidence="4">ATCC 33905 / DSM 74 / LMG 10896 / Claus 1</strain>
    </source>
</reference>
<keyword evidence="1" id="KW-0812">Transmembrane</keyword>
<dbReference type="GO" id="GO:0008237">
    <property type="term" value="F:metallopeptidase activity"/>
    <property type="evidence" value="ECO:0007669"/>
    <property type="project" value="InterPro"/>
</dbReference>
<feature type="transmembrane region" description="Helical" evidence="1">
    <location>
        <begin position="12"/>
        <end position="30"/>
    </location>
</feature>
<keyword evidence="1" id="KW-1133">Transmembrane helix</keyword>
<dbReference type="STRING" id="504472.Slin_4942"/>
<protein>
    <submittedName>
        <fullName evidence="3">Aminopeptidase</fullName>
    </submittedName>
</protein>
<evidence type="ECO:0000313" key="3">
    <source>
        <dbReference type="EMBL" id="ADB40920.1"/>
    </source>
</evidence>
<dbReference type="Proteomes" id="UP000002028">
    <property type="component" value="Chromosome"/>
</dbReference>
<name>D2QRL5_SPILD</name>
<dbReference type="AlphaFoldDB" id="D2QRL5"/>
<dbReference type="GO" id="GO:0004177">
    <property type="term" value="F:aminopeptidase activity"/>
    <property type="evidence" value="ECO:0007669"/>
    <property type="project" value="UniProtKB-KW"/>
</dbReference>
<dbReference type="SUPFAM" id="SSF55486">
    <property type="entry name" value="Metalloproteases ('zincins'), catalytic domain"/>
    <property type="match status" value="1"/>
</dbReference>
<feature type="domain" description="Peptidase M1 membrane alanine aminopeptidase" evidence="2">
    <location>
        <begin position="400"/>
        <end position="587"/>
    </location>
</feature>
<dbReference type="KEGG" id="sli:Slin_4942"/>
<accession>D2QRL5</accession>
<evidence type="ECO:0000259" key="2">
    <source>
        <dbReference type="Pfam" id="PF01433"/>
    </source>
</evidence>
<evidence type="ECO:0000256" key="1">
    <source>
        <dbReference type="SAM" id="Phobius"/>
    </source>
</evidence>
<dbReference type="InterPro" id="IPR014782">
    <property type="entry name" value="Peptidase_M1_dom"/>
</dbReference>
<dbReference type="HOGENOM" id="CLU_015077_0_0_10"/>
<keyword evidence="3" id="KW-0031">Aminopeptidase</keyword>
<dbReference type="Gene3D" id="1.10.390.10">
    <property type="entry name" value="Neutral Protease Domain 2"/>
    <property type="match status" value="1"/>
</dbReference>
<keyword evidence="3" id="KW-0378">Hydrolase</keyword>
<keyword evidence="1" id="KW-0472">Membrane</keyword>
<sequence>MALARGSALARNYLISGLYSVICLILRSYQYFFMKKIALWAGLWALSLASFAQTAPSSTPGSKYDPLALFHPLFNMQPGNDYRTGSGAPGPRYWQNRSDYQINVTLDDQQNTITGEVTITYKNNSPETLPYLWLQLDQNAFSDTSRASKTTPISGGRFGNLGFSGGLTITSVTVDAGKGKFSTMPYTITDTRMQVRLTEPVKANGDVVKVKVAYSFKIPEYGSDRMGQLKRKDGIIYEIAQWYPRMCVYDDIEGWNVLPYLGAGEFYLDYGDYEYTVTAPWNHIVVGSGELLNPNEVLTAEQLKRLDQARKSDKTVIIRGKDEVNNPDSRPKRTGTLTWKFRCLNTRDVAWASSKAFVWDAAKMNLPSGKPALAQSVYPAESATNDSWNRSTEYVKGCVEFYSNYLYEFSYPVATNVAGIVGGMEYPGIIFCDHKDKKDALWGVTDHEFGHNWFPMIVGNNERKFPWMDEGFNTFINTLSTANFNKGEYDRERGTMHDIAPALFYPAEPIMTIPDVQQSRALGILAYYKPGMGLKLLRDVILGADRFDYAFKNYVSRWAFKHPTPYDFFRTMEDGAGEDLGWFWRGYFYETWKLDQSVKEVKYVDGAADKGSLISIENLDKLAMPVTIEVTESNGKKGRVNLPIEVWQRGGTWTFKYNSTSPLKTVVVDPDQKLPDINSKNNVWRAEAQ</sequence>
<keyword evidence="4" id="KW-1185">Reference proteome</keyword>
<dbReference type="GO" id="GO:0008270">
    <property type="term" value="F:zinc ion binding"/>
    <property type="evidence" value="ECO:0007669"/>
    <property type="project" value="InterPro"/>
</dbReference>
<dbReference type="InterPro" id="IPR027268">
    <property type="entry name" value="Peptidase_M4/M1_CTD_sf"/>
</dbReference>
<evidence type="ECO:0000313" key="4">
    <source>
        <dbReference type="Proteomes" id="UP000002028"/>
    </source>
</evidence>